<protein>
    <submittedName>
        <fullName evidence="2">Lipid II flippase family protein</fullName>
    </submittedName>
</protein>
<keyword evidence="3" id="KW-1185">Reference proteome</keyword>
<dbReference type="EMBL" id="JBHSHC010000002">
    <property type="protein sequence ID" value="MFC4765837.1"/>
    <property type="molecule type" value="Genomic_DNA"/>
</dbReference>
<dbReference type="RefSeq" id="WP_380023429.1">
    <property type="nucleotide sequence ID" value="NZ_JBHSHC010000002.1"/>
</dbReference>
<reference evidence="3" key="1">
    <citation type="journal article" date="2019" name="Int. J. Syst. Evol. Microbiol.">
        <title>The Global Catalogue of Microorganisms (GCM) 10K type strain sequencing project: providing services to taxonomists for standard genome sequencing and annotation.</title>
        <authorList>
            <consortium name="The Broad Institute Genomics Platform"/>
            <consortium name="The Broad Institute Genome Sequencing Center for Infectious Disease"/>
            <person name="Wu L."/>
            <person name="Ma J."/>
        </authorList>
    </citation>
    <scope>NUCLEOTIDE SEQUENCE [LARGE SCALE GENOMIC DNA]</scope>
    <source>
        <strain evidence="3">WYCCWR 12678</strain>
    </source>
</reference>
<keyword evidence="1" id="KW-1133">Transmembrane helix</keyword>
<dbReference type="Pfam" id="PF10997">
    <property type="entry name" value="Amj"/>
    <property type="match status" value="1"/>
</dbReference>
<name>A0ABV9PZK1_9BACL</name>
<feature type="transmembrane region" description="Helical" evidence="1">
    <location>
        <begin position="50"/>
        <end position="72"/>
    </location>
</feature>
<evidence type="ECO:0000256" key="1">
    <source>
        <dbReference type="SAM" id="Phobius"/>
    </source>
</evidence>
<organism evidence="2 3">
    <name type="scientific">Effusibacillus consociatus</name>
    <dbReference type="NCBI Taxonomy" id="1117041"/>
    <lineage>
        <taxon>Bacteria</taxon>
        <taxon>Bacillati</taxon>
        <taxon>Bacillota</taxon>
        <taxon>Bacilli</taxon>
        <taxon>Bacillales</taxon>
        <taxon>Alicyclobacillaceae</taxon>
        <taxon>Effusibacillus</taxon>
    </lineage>
</organism>
<keyword evidence="1" id="KW-0472">Membrane</keyword>
<gene>
    <name evidence="2" type="ORF">ACFO8Q_00245</name>
</gene>
<evidence type="ECO:0000313" key="2">
    <source>
        <dbReference type="EMBL" id="MFC4765837.1"/>
    </source>
</evidence>
<comment type="caution">
    <text evidence="2">The sequence shown here is derived from an EMBL/GenBank/DDBJ whole genome shotgun (WGS) entry which is preliminary data.</text>
</comment>
<sequence length="73" mass="8286">MNGLAMILLVIFVDPKIALLTEQVMEGRQERREIDKIVGLLMLSRLLGTILAQALLVPAAYWIVWICPLFHVK</sequence>
<evidence type="ECO:0000313" key="3">
    <source>
        <dbReference type="Proteomes" id="UP001596002"/>
    </source>
</evidence>
<proteinExistence type="predicted"/>
<dbReference type="Proteomes" id="UP001596002">
    <property type="component" value="Unassembled WGS sequence"/>
</dbReference>
<dbReference type="InterPro" id="IPR021260">
    <property type="entry name" value="Amj"/>
</dbReference>
<keyword evidence="1" id="KW-0812">Transmembrane</keyword>
<accession>A0ABV9PZK1</accession>